<dbReference type="EMBL" id="JAYKXN010000004">
    <property type="protein sequence ID" value="KAK7294721.1"/>
    <property type="molecule type" value="Genomic_DNA"/>
</dbReference>
<dbReference type="AlphaFoldDB" id="A0AAN9JAV2"/>
<dbReference type="Proteomes" id="UP001359559">
    <property type="component" value="Unassembled WGS sequence"/>
</dbReference>
<comment type="caution">
    <text evidence="2">The sequence shown here is derived from an EMBL/GenBank/DDBJ whole genome shotgun (WGS) entry which is preliminary data.</text>
</comment>
<reference evidence="2 3" key="1">
    <citation type="submission" date="2024-01" db="EMBL/GenBank/DDBJ databases">
        <title>The genomes of 5 underutilized Papilionoideae crops provide insights into root nodulation and disease resistance.</title>
        <authorList>
            <person name="Yuan L."/>
        </authorList>
    </citation>
    <scope>NUCLEOTIDE SEQUENCE [LARGE SCALE GENOMIC DNA]</scope>
    <source>
        <strain evidence="2">LY-2023</strain>
        <tissue evidence="2">Leaf</tissue>
    </source>
</reference>
<protein>
    <submittedName>
        <fullName evidence="2">Uncharacterized protein</fullName>
    </submittedName>
</protein>
<feature type="region of interest" description="Disordered" evidence="1">
    <location>
        <begin position="30"/>
        <end position="57"/>
    </location>
</feature>
<gene>
    <name evidence="2" type="ORF">RJT34_17615</name>
</gene>
<evidence type="ECO:0000256" key="1">
    <source>
        <dbReference type="SAM" id="MobiDB-lite"/>
    </source>
</evidence>
<evidence type="ECO:0000313" key="3">
    <source>
        <dbReference type="Proteomes" id="UP001359559"/>
    </source>
</evidence>
<name>A0AAN9JAV2_CLITE</name>
<proteinExistence type="predicted"/>
<accession>A0AAN9JAV2</accession>
<sequence>MNCPNNAQDDRHTLDRDTFVTRSIGSEKELLKAASRKRRYRPEEDLSRGSRKSKPKPRGCEIAEFFEVFQPKETEGADKRRIFAIGNSFNQRLLCPVHLWFISILKHIRMKDLVEYDSSIYSMVWNRSKATLDILLAIEERKEE</sequence>
<organism evidence="2 3">
    <name type="scientific">Clitoria ternatea</name>
    <name type="common">Butterfly pea</name>
    <dbReference type="NCBI Taxonomy" id="43366"/>
    <lineage>
        <taxon>Eukaryota</taxon>
        <taxon>Viridiplantae</taxon>
        <taxon>Streptophyta</taxon>
        <taxon>Embryophyta</taxon>
        <taxon>Tracheophyta</taxon>
        <taxon>Spermatophyta</taxon>
        <taxon>Magnoliopsida</taxon>
        <taxon>eudicotyledons</taxon>
        <taxon>Gunneridae</taxon>
        <taxon>Pentapetalae</taxon>
        <taxon>rosids</taxon>
        <taxon>fabids</taxon>
        <taxon>Fabales</taxon>
        <taxon>Fabaceae</taxon>
        <taxon>Papilionoideae</taxon>
        <taxon>50 kb inversion clade</taxon>
        <taxon>NPAAA clade</taxon>
        <taxon>indigoferoid/millettioid clade</taxon>
        <taxon>Phaseoleae</taxon>
        <taxon>Clitoria</taxon>
    </lineage>
</organism>
<keyword evidence="3" id="KW-1185">Reference proteome</keyword>
<evidence type="ECO:0000313" key="2">
    <source>
        <dbReference type="EMBL" id="KAK7294721.1"/>
    </source>
</evidence>